<name>A0A8X6YE56_9ARAC</name>
<dbReference type="EMBL" id="BMAV01017497">
    <property type="protein sequence ID" value="GFY69195.1"/>
    <property type="molecule type" value="Genomic_DNA"/>
</dbReference>
<organism evidence="2 3">
    <name type="scientific">Trichonephila inaurata madagascariensis</name>
    <dbReference type="NCBI Taxonomy" id="2747483"/>
    <lineage>
        <taxon>Eukaryota</taxon>
        <taxon>Metazoa</taxon>
        <taxon>Ecdysozoa</taxon>
        <taxon>Arthropoda</taxon>
        <taxon>Chelicerata</taxon>
        <taxon>Arachnida</taxon>
        <taxon>Araneae</taxon>
        <taxon>Araneomorphae</taxon>
        <taxon>Entelegynae</taxon>
        <taxon>Araneoidea</taxon>
        <taxon>Nephilidae</taxon>
        <taxon>Trichonephila</taxon>
        <taxon>Trichonephila inaurata</taxon>
    </lineage>
</organism>
<keyword evidence="1" id="KW-0472">Membrane</keyword>
<keyword evidence="1" id="KW-1133">Transmembrane helix</keyword>
<evidence type="ECO:0000313" key="2">
    <source>
        <dbReference type="EMBL" id="GFY69195.1"/>
    </source>
</evidence>
<sequence>MVRKKRNGGTEAEDKIIIRKAARSAIPPADLPYEKRTACLAYRSMAGSNKIQGEALLKSSITAGWLRFFKKPRGCILIVANLIGFVDFILLFFSAENNLFVINFPVMLNEKKKSEIR</sequence>
<accession>A0A8X6YE56</accession>
<keyword evidence="1" id="KW-0812">Transmembrane</keyword>
<evidence type="ECO:0000256" key="1">
    <source>
        <dbReference type="SAM" id="Phobius"/>
    </source>
</evidence>
<keyword evidence="3" id="KW-1185">Reference proteome</keyword>
<reference evidence="2" key="1">
    <citation type="submission" date="2020-08" db="EMBL/GenBank/DDBJ databases">
        <title>Multicomponent nature underlies the extraordinary mechanical properties of spider dragline silk.</title>
        <authorList>
            <person name="Kono N."/>
            <person name="Nakamura H."/>
            <person name="Mori M."/>
            <person name="Yoshida Y."/>
            <person name="Ohtoshi R."/>
            <person name="Malay A.D."/>
            <person name="Moran D.A.P."/>
            <person name="Tomita M."/>
            <person name="Numata K."/>
            <person name="Arakawa K."/>
        </authorList>
    </citation>
    <scope>NUCLEOTIDE SEQUENCE</scope>
</reference>
<proteinExistence type="predicted"/>
<dbReference type="Proteomes" id="UP000886998">
    <property type="component" value="Unassembled WGS sequence"/>
</dbReference>
<feature type="transmembrane region" description="Helical" evidence="1">
    <location>
        <begin position="75"/>
        <end position="95"/>
    </location>
</feature>
<dbReference type="AlphaFoldDB" id="A0A8X6YE56"/>
<gene>
    <name evidence="2" type="ORF">TNIN_100351</name>
</gene>
<comment type="caution">
    <text evidence="2">The sequence shown here is derived from an EMBL/GenBank/DDBJ whole genome shotgun (WGS) entry which is preliminary data.</text>
</comment>
<evidence type="ECO:0000313" key="3">
    <source>
        <dbReference type="Proteomes" id="UP000886998"/>
    </source>
</evidence>
<protein>
    <submittedName>
        <fullName evidence="2">Uncharacterized protein</fullName>
    </submittedName>
</protein>